<evidence type="ECO:0000313" key="3">
    <source>
        <dbReference type="Proteomes" id="UP001200034"/>
    </source>
</evidence>
<dbReference type="PANTHER" id="PTHR20898:SF0">
    <property type="entry name" value="DAEDALUS ON 3-RELATED"/>
    <property type="match status" value="1"/>
</dbReference>
<dbReference type="SMART" id="SM00697">
    <property type="entry name" value="DM8"/>
    <property type="match status" value="1"/>
</dbReference>
<dbReference type="AlphaFoldDB" id="A0AAD4K2M6"/>
<evidence type="ECO:0000313" key="2">
    <source>
        <dbReference type="EMBL" id="KAH8372475.1"/>
    </source>
</evidence>
<dbReference type="Proteomes" id="UP001200034">
    <property type="component" value="Unassembled WGS sequence"/>
</dbReference>
<keyword evidence="3" id="KW-1185">Reference proteome</keyword>
<name>A0AAD4K2M6_9MUSC</name>
<keyword evidence="1" id="KW-0812">Transmembrane</keyword>
<protein>
    <submittedName>
        <fullName evidence="2">Uncharacterized protein</fullName>
    </submittedName>
</protein>
<gene>
    <name evidence="2" type="ORF">KR093_011706</name>
</gene>
<dbReference type="EMBL" id="JAJJHW010002585">
    <property type="protein sequence ID" value="KAH8372475.1"/>
    <property type="molecule type" value="Genomic_DNA"/>
</dbReference>
<organism evidence="2 3">
    <name type="scientific">Drosophila rubida</name>
    <dbReference type="NCBI Taxonomy" id="30044"/>
    <lineage>
        <taxon>Eukaryota</taxon>
        <taxon>Metazoa</taxon>
        <taxon>Ecdysozoa</taxon>
        <taxon>Arthropoda</taxon>
        <taxon>Hexapoda</taxon>
        <taxon>Insecta</taxon>
        <taxon>Pterygota</taxon>
        <taxon>Neoptera</taxon>
        <taxon>Endopterygota</taxon>
        <taxon>Diptera</taxon>
        <taxon>Brachycera</taxon>
        <taxon>Muscomorpha</taxon>
        <taxon>Ephydroidea</taxon>
        <taxon>Drosophilidae</taxon>
        <taxon>Drosophila</taxon>
    </lineage>
</organism>
<dbReference type="PANTHER" id="PTHR20898">
    <property type="entry name" value="DAEDALUS ON 3-RELATED-RELATED"/>
    <property type="match status" value="1"/>
</dbReference>
<accession>A0AAD4K2M6</accession>
<keyword evidence="1" id="KW-0472">Membrane</keyword>
<dbReference type="Pfam" id="PF06477">
    <property type="entry name" value="DUF1091"/>
    <property type="match status" value="1"/>
</dbReference>
<feature type="transmembrane region" description="Helical" evidence="1">
    <location>
        <begin position="6"/>
        <end position="26"/>
    </location>
</feature>
<comment type="caution">
    <text evidence="2">The sequence shown here is derived from an EMBL/GenBank/DDBJ whole genome shotgun (WGS) entry which is preliminary data.</text>
</comment>
<dbReference type="InterPro" id="IPR010512">
    <property type="entry name" value="DUF1091"/>
</dbReference>
<proteinExistence type="predicted"/>
<evidence type="ECO:0000256" key="1">
    <source>
        <dbReference type="SAM" id="Phobius"/>
    </source>
</evidence>
<keyword evidence="1" id="KW-1133">Transmembrane helix</keyword>
<reference evidence="2" key="1">
    <citation type="journal article" date="2021" name="Mol. Ecol. Resour.">
        <title>Phylogenomic analyses of the genus Drosophila reveals genomic signals of climate adaptation.</title>
        <authorList>
            <person name="Li F."/>
            <person name="Rane R.V."/>
            <person name="Luria V."/>
            <person name="Xiong Z."/>
            <person name="Chen J."/>
            <person name="Li Z."/>
            <person name="Catullo R.A."/>
            <person name="Griffin P.C."/>
            <person name="Schiffer M."/>
            <person name="Pearce S."/>
            <person name="Lee S.F."/>
            <person name="McElroy K."/>
            <person name="Stocker A."/>
            <person name="Shirriffs J."/>
            <person name="Cockerell F."/>
            <person name="Coppin C."/>
            <person name="Sgro C.M."/>
            <person name="Karger A."/>
            <person name="Cain J.W."/>
            <person name="Weber J.A."/>
            <person name="Santpere G."/>
            <person name="Kirschner M.W."/>
            <person name="Hoffmann A.A."/>
            <person name="Oakeshott J.G."/>
            <person name="Zhang G."/>
        </authorList>
    </citation>
    <scope>NUCLEOTIDE SEQUENCE</scope>
    <source>
        <strain evidence="2">BGI-SZ-2011g</strain>
    </source>
</reference>
<sequence length="188" mass="22155">MWISCQPTYNVILVINEMYIIILLFYDSRQEAVLFKFTNAICKSYDETQIFINQCRLRAVSRNVTTFNYNATNFFRIDEARLKVQILKKANGFKPWVVKADIDGCRFLKKSYNPLFKIIFSLFQEFSNMNHTCPYLTGDVVVQGFYLKLSRLPHAIPTGEYLANITWIFNKKVIVLTSLYFMFIEDMI</sequence>